<protein>
    <submittedName>
        <fullName evidence="2">Uncharacterized protein</fullName>
    </submittedName>
</protein>
<comment type="caution">
    <text evidence="2">The sequence shown here is derived from an EMBL/GenBank/DDBJ whole genome shotgun (WGS) entry which is preliminary data.</text>
</comment>
<organism evidence="2 3">
    <name type="scientific">Cylindrotheca closterium</name>
    <dbReference type="NCBI Taxonomy" id="2856"/>
    <lineage>
        <taxon>Eukaryota</taxon>
        <taxon>Sar</taxon>
        <taxon>Stramenopiles</taxon>
        <taxon>Ochrophyta</taxon>
        <taxon>Bacillariophyta</taxon>
        <taxon>Bacillariophyceae</taxon>
        <taxon>Bacillariophycidae</taxon>
        <taxon>Bacillariales</taxon>
        <taxon>Bacillariaceae</taxon>
        <taxon>Cylindrotheca</taxon>
    </lineage>
</organism>
<dbReference type="AlphaFoldDB" id="A0AAD2FSQ1"/>
<dbReference type="EMBL" id="CAKOGP040001792">
    <property type="protein sequence ID" value="CAJ1951934.1"/>
    <property type="molecule type" value="Genomic_DNA"/>
</dbReference>
<gene>
    <name evidence="2" type="ORF">CYCCA115_LOCUS13311</name>
</gene>
<evidence type="ECO:0000256" key="1">
    <source>
        <dbReference type="SAM" id="MobiDB-lite"/>
    </source>
</evidence>
<accession>A0AAD2FSQ1</accession>
<name>A0AAD2FSQ1_9STRA</name>
<proteinExistence type="predicted"/>
<reference evidence="2" key="1">
    <citation type="submission" date="2023-08" db="EMBL/GenBank/DDBJ databases">
        <authorList>
            <person name="Audoor S."/>
            <person name="Bilcke G."/>
        </authorList>
    </citation>
    <scope>NUCLEOTIDE SEQUENCE</scope>
</reference>
<feature type="region of interest" description="Disordered" evidence="1">
    <location>
        <begin position="56"/>
        <end position="88"/>
    </location>
</feature>
<dbReference type="Proteomes" id="UP001295423">
    <property type="component" value="Unassembled WGS sequence"/>
</dbReference>
<evidence type="ECO:0000313" key="3">
    <source>
        <dbReference type="Proteomes" id="UP001295423"/>
    </source>
</evidence>
<keyword evidence="3" id="KW-1185">Reference proteome</keyword>
<feature type="compositionally biased region" description="Basic residues" evidence="1">
    <location>
        <begin position="60"/>
        <end position="77"/>
    </location>
</feature>
<sequence length="160" mass="18641">MKNFKASFSRWKRFEIVKKRDVRVPEKMVAYVIGGIKNGSKSSRKNQVNTMRQVRSQTKLQKKIKRKEKIKNKRNNKTKPFSHPATTSTTMMMDSVPEVQFVGENSHKLDRQNIFRYICCILNRLNIFSNNKNDSKNHRMKVDTNTLVLLAVPVTLIASL</sequence>
<evidence type="ECO:0000313" key="2">
    <source>
        <dbReference type="EMBL" id="CAJ1951934.1"/>
    </source>
</evidence>